<dbReference type="AlphaFoldDB" id="A0A068R376"/>
<dbReference type="STRING" id="1354304.XPG1_1701"/>
<dbReference type="EMBL" id="FO704551">
    <property type="protein sequence ID" value="CDG21356.1"/>
    <property type="molecule type" value="Genomic_DNA"/>
</dbReference>
<dbReference type="KEGG" id="xpo:XPG1_1701"/>
<name>A0A068R376_9GAMM</name>
<evidence type="ECO:0000313" key="1">
    <source>
        <dbReference type="EMBL" id="CDG21356.1"/>
    </source>
</evidence>
<keyword evidence="2" id="KW-1185">Reference proteome</keyword>
<evidence type="ECO:0000313" key="2">
    <source>
        <dbReference type="Proteomes" id="UP000032735"/>
    </source>
</evidence>
<proteinExistence type="predicted"/>
<dbReference type="HOGENOM" id="CLU_3241662_0_0_6"/>
<organism evidence="1 2">
    <name type="scientific">Xenorhabdus poinarii G6</name>
    <dbReference type="NCBI Taxonomy" id="1354304"/>
    <lineage>
        <taxon>Bacteria</taxon>
        <taxon>Pseudomonadati</taxon>
        <taxon>Pseudomonadota</taxon>
        <taxon>Gammaproteobacteria</taxon>
        <taxon>Enterobacterales</taxon>
        <taxon>Morganellaceae</taxon>
        <taxon>Xenorhabdus</taxon>
    </lineage>
</organism>
<reference evidence="1 2" key="1">
    <citation type="submission" date="2013-07" db="EMBL/GenBank/DDBJ databases">
        <authorList>
            <person name="Genoscope - CEA"/>
        </authorList>
    </citation>
    <scope>NUCLEOTIDE SEQUENCE [LARGE SCALE GENOMIC DNA]</scope>
    <source>
        <strain evidence="1 2">G6</strain>
    </source>
</reference>
<sequence length="43" mass="4864">MADSPSLNFTNSKCFLALLDFFVVDVPTGWGYINKYVVTNMIM</sequence>
<dbReference type="Proteomes" id="UP000032735">
    <property type="component" value="Chromosome"/>
</dbReference>
<protein>
    <submittedName>
        <fullName evidence="1">Uncharacterized protein</fullName>
    </submittedName>
</protein>
<accession>A0A068R376</accession>
<gene>
    <name evidence="1" type="ORF">XPG1_1701</name>
</gene>